<dbReference type="Proteomes" id="UP000465302">
    <property type="component" value="Unassembled WGS sequence"/>
</dbReference>
<reference evidence="2 3" key="1">
    <citation type="journal article" date="2019" name="Emerg. Microbes Infect.">
        <title>Comprehensive subspecies identification of 175 nontuberculous mycobacteria species based on 7547 genomic profiles.</title>
        <authorList>
            <person name="Matsumoto Y."/>
            <person name="Kinjo T."/>
            <person name="Motooka D."/>
            <person name="Nabeya D."/>
            <person name="Jung N."/>
            <person name="Uechi K."/>
            <person name="Horii T."/>
            <person name="Iida T."/>
            <person name="Fujita J."/>
            <person name="Nakamura S."/>
        </authorList>
    </citation>
    <scope>NUCLEOTIDE SEQUENCE [LARGE SCALE GENOMIC DNA]</scope>
    <source>
        <strain evidence="2 3">JCM 6377</strain>
    </source>
</reference>
<evidence type="ECO:0000256" key="1">
    <source>
        <dbReference type="SAM" id="MobiDB-lite"/>
    </source>
</evidence>
<evidence type="ECO:0008006" key="4">
    <source>
        <dbReference type="Google" id="ProtNLM"/>
    </source>
</evidence>
<accession>A0A7I9W475</accession>
<dbReference type="AlphaFoldDB" id="A0A7I9W475"/>
<name>A0A7I9W475_MYCAG</name>
<dbReference type="SUPFAM" id="SSF46689">
    <property type="entry name" value="Homeodomain-like"/>
    <property type="match status" value="1"/>
</dbReference>
<proteinExistence type="predicted"/>
<evidence type="ECO:0000313" key="3">
    <source>
        <dbReference type="Proteomes" id="UP000465302"/>
    </source>
</evidence>
<dbReference type="Pfam" id="PF13551">
    <property type="entry name" value="HTH_29"/>
    <property type="match status" value="1"/>
</dbReference>
<evidence type="ECO:0000313" key="2">
    <source>
        <dbReference type="EMBL" id="GFG52462.1"/>
    </source>
</evidence>
<protein>
    <recommendedName>
        <fullName evidence="4">DNA-binding domain-containing protein</fullName>
    </recommendedName>
</protein>
<sequence length="118" mass="13106">MDVSAFTHRRSSCLTLTPVPTCSLVAYRRAVAAGWPPAQMAEQLGISRSTVHKWLRRYAEGGEAALADRSSRPIRMPQRTSTRVEQKVLPDDKDLRWIPAPSPGLVRRSRCARAASAH</sequence>
<dbReference type="EMBL" id="BLKS01000001">
    <property type="protein sequence ID" value="GFG52462.1"/>
    <property type="molecule type" value="Genomic_DNA"/>
</dbReference>
<comment type="caution">
    <text evidence="2">The sequence shown here is derived from an EMBL/GenBank/DDBJ whole genome shotgun (WGS) entry which is preliminary data.</text>
</comment>
<dbReference type="InterPro" id="IPR009057">
    <property type="entry name" value="Homeodomain-like_sf"/>
</dbReference>
<feature type="region of interest" description="Disordered" evidence="1">
    <location>
        <begin position="66"/>
        <end position="86"/>
    </location>
</feature>
<dbReference type="Gene3D" id="1.10.10.60">
    <property type="entry name" value="Homeodomain-like"/>
    <property type="match status" value="1"/>
</dbReference>
<organism evidence="2 3">
    <name type="scientific">Mycolicibacterium agri</name>
    <name type="common">Mycobacterium agri</name>
    <dbReference type="NCBI Taxonomy" id="36811"/>
    <lineage>
        <taxon>Bacteria</taxon>
        <taxon>Bacillati</taxon>
        <taxon>Actinomycetota</taxon>
        <taxon>Actinomycetes</taxon>
        <taxon>Mycobacteriales</taxon>
        <taxon>Mycobacteriaceae</taxon>
        <taxon>Mycolicibacterium</taxon>
    </lineage>
</organism>
<gene>
    <name evidence="2" type="ORF">MAGR_39030</name>
</gene>